<dbReference type="InterPro" id="IPR015943">
    <property type="entry name" value="WD40/YVTN_repeat-like_dom_sf"/>
</dbReference>
<proteinExistence type="predicted"/>
<feature type="non-terminal residue" evidence="2">
    <location>
        <position position="765"/>
    </location>
</feature>
<feature type="compositionally biased region" description="Pro residues" evidence="1">
    <location>
        <begin position="103"/>
        <end position="121"/>
    </location>
</feature>
<name>A0ABQ6MYA5_9STRA</name>
<reference evidence="2 3" key="1">
    <citation type="journal article" date="2023" name="Commun. Biol.">
        <title>Genome analysis of Parmales, the sister group of diatoms, reveals the evolutionary specialization of diatoms from phago-mixotrophs to photoautotrophs.</title>
        <authorList>
            <person name="Ban H."/>
            <person name="Sato S."/>
            <person name="Yoshikawa S."/>
            <person name="Yamada K."/>
            <person name="Nakamura Y."/>
            <person name="Ichinomiya M."/>
            <person name="Sato N."/>
            <person name="Blanc-Mathieu R."/>
            <person name="Endo H."/>
            <person name="Kuwata A."/>
            <person name="Ogata H."/>
        </authorList>
    </citation>
    <scope>NUCLEOTIDE SEQUENCE [LARGE SCALE GENOMIC DNA]</scope>
</reference>
<dbReference type="Proteomes" id="UP001165060">
    <property type="component" value="Unassembled WGS sequence"/>
</dbReference>
<dbReference type="SUPFAM" id="SSF75011">
    <property type="entry name" value="3-carboxy-cis,cis-mucoante lactonizing enzyme"/>
    <property type="match status" value="1"/>
</dbReference>
<evidence type="ECO:0000256" key="1">
    <source>
        <dbReference type="SAM" id="MobiDB-lite"/>
    </source>
</evidence>
<evidence type="ECO:0000313" key="3">
    <source>
        <dbReference type="Proteomes" id="UP001165060"/>
    </source>
</evidence>
<feature type="non-terminal residue" evidence="2">
    <location>
        <position position="1"/>
    </location>
</feature>
<feature type="region of interest" description="Disordered" evidence="1">
    <location>
        <begin position="98"/>
        <end position="133"/>
    </location>
</feature>
<protein>
    <submittedName>
        <fullName evidence="2">Uncharacterized protein</fullName>
    </submittedName>
</protein>
<dbReference type="Gene3D" id="2.130.10.10">
    <property type="entry name" value="YVTN repeat-like/Quinoprotein amine dehydrogenase"/>
    <property type="match status" value="1"/>
</dbReference>
<organism evidence="2 3">
    <name type="scientific">Tetraparma gracilis</name>
    <dbReference type="NCBI Taxonomy" id="2962635"/>
    <lineage>
        <taxon>Eukaryota</taxon>
        <taxon>Sar</taxon>
        <taxon>Stramenopiles</taxon>
        <taxon>Ochrophyta</taxon>
        <taxon>Bolidophyceae</taxon>
        <taxon>Parmales</taxon>
        <taxon>Triparmaceae</taxon>
        <taxon>Tetraparma</taxon>
    </lineage>
</organism>
<evidence type="ECO:0000313" key="2">
    <source>
        <dbReference type="EMBL" id="GMI35240.1"/>
    </source>
</evidence>
<dbReference type="EMBL" id="BRYB01004690">
    <property type="protein sequence ID" value="GMI35240.1"/>
    <property type="molecule type" value="Genomic_DNA"/>
</dbReference>
<keyword evidence="3" id="KW-1185">Reference proteome</keyword>
<accession>A0ABQ6MYA5</accession>
<comment type="caution">
    <text evidence="2">The sequence shown here is derived from an EMBL/GenBank/DDBJ whole genome shotgun (WGS) entry which is preliminary data.</text>
</comment>
<gene>
    <name evidence="2" type="ORF">TeGR_g6583</name>
</gene>
<sequence length="765" mass="83452">YGNEIQICHSFASSGAQQKGDVIASIKTGREGNLGDIAWSPDGKYIAAGFREGVSPSRYEYKLALAKYKQEKAAYDAGHHAAKKEHVEDVEMAPGVEMTATATPPPPADPGSPAPPPPPANSPAASAAPIPPVKPPEQHSKLVYYVVIYDVSGVTVDGVTQEPALADELEFTETITSVGWGPKSVKLVVTSCDIVVDDKVQSGSCRVYEKDEKNGEVKWVMKTPQRFPFWSPSRVTLEADANAFLDSMCAANGFAPDKKKGSSTFKAFGNKASKQPGDAEGVELAPLERYLQTVTGDGVDVREMQTAVYTRFGEYIQKASNSFPKEAEVLAKKISLTEPKAIAKSLALAVQQLYPMCNIAKLSPDGKLLAVGLSRETFVINTSDWGIVAHVGRPEEPENYDLDHLNAVTALDWNSDGSELGVARASQNVTCYDTKKAFQVKQWQNPVTKKWGPLTFEGTKSCKALSWSNDDQYMMVVTGSEFGDKCTVIDLENCLTPQVWTSPDGSSTGFLNTYVSAVQWSPDGNSNLAVIGITEKVEETDLEVKKNKTKSAEELEKEAQELKDATQTFFSVWSRGYNLNPQLVPLDAEPEDLVELLEEYAATLYLSSHNDTILQTLLKQRKKASFDSILAAYPMAAGAVKMEKDEDAFEKGERAEAEYETVFDVACQRRDIDAIEKLLLASARADVAGTTLPELASQSIPLICEQGLAEVLIRVFKVLPFLNTESPVTQAILDGPLHMSDLTNIDRSYNGPDHKKIGGIWNIHQ</sequence>